<evidence type="ECO:0000313" key="3">
    <source>
        <dbReference type="EMBL" id="KAK9289902.1"/>
    </source>
</evidence>
<dbReference type="SUPFAM" id="SSF57756">
    <property type="entry name" value="Retrovirus zinc finger-like domains"/>
    <property type="match status" value="1"/>
</dbReference>
<name>A0AAP0S3Q6_LIQFO</name>
<proteinExistence type="predicted"/>
<evidence type="ECO:0000256" key="1">
    <source>
        <dbReference type="SAM" id="MobiDB-lite"/>
    </source>
</evidence>
<feature type="transmembrane region" description="Helical" evidence="2">
    <location>
        <begin position="102"/>
        <end position="122"/>
    </location>
</feature>
<dbReference type="Proteomes" id="UP001415857">
    <property type="component" value="Unassembled WGS sequence"/>
</dbReference>
<dbReference type="EMBL" id="JBBPBK010000002">
    <property type="protein sequence ID" value="KAK9289902.1"/>
    <property type="molecule type" value="Genomic_DNA"/>
</dbReference>
<keyword evidence="2" id="KW-1133">Transmembrane helix</keyword>
<accession>A0AAP0S3Q6</accession>
<dbReference type="GO" id="GO:0003676">
    <property type="term" value="F:nucleic acid binding"/>
    <property type="evidence" value="ECO:0007669"/>
    <property type="project" value="InterPro"/>
</dbReference>
<dbReference type="Gene3D" id="4.10.60.10">
    <property type="entry name" value="Zinc finger, CCHC-type"/>
    <property type="match status" value="1"/>
</dbReference>
<sequence>MSDATINRKILRSLPIRFLPKITSIEDNRDLDTMKKEDLVGEIQNYEMKFCKPKKEPKNIGIALSTMNEKSSRHVSRTGSDFDISEEEIAYFVKKFNKFFRILEVVFLILEIVMVLALVGTMDLTLAKSRTHGEKPNDMNDERDKIQCYECHGFGHIAPECANTKKKQSSGQNNEKGYNATLSDSETESDSEDSSQGEEDNSNFMAFTSIHQLNDKISSSVIDSES</sequence>
<protein>
    <recommendedName>
        <fullName evidence="5">CCHC-type domain-containing protein</fullName>
    </recommendedName>
</protein>
<keyword evidence="2" id="KW-0472">Membrane</keyword>
<comment type="caution">
    <text evidence="3">The sequence shown here is derived from an EMBL/GenBank/DDBJ whole genome shotgun (WGS) entry which is preliminary data.</text>
</comment>
<reference evidence="3 4" key="1">
    <citation type="journal article" date="2024" name="Plant J.">
        <title>Genome sequences and population genomics reveal climatic adaptation and genomic divergence between two closely related sweetgum species.</title>
        <authorList>
            <person name="Xu W.Q."/>
            <person name="Ren C.Q."/>
            <person name="Zhang X.Y."/>
            <person name="Comes H.P."/>
            <person name="Liu X.H."/>
            <person name="Li Y.G."/>
            <person name="Kettle C.J."/>
            <person name="Jalonen R."/>
            <person name="Gaisberger H."/>
            <person name="Ma Y.Z."/>
            <person name="Qiu Y.X."/>
        </authorList>
    </citation>
    <scope>NUCLEOTIDE SEQUENCE [LARGE SCALE GENOMIC DNA]</scope>
    <source>
        <strain evidence="3">Hangzhou</strain>
    </source>
</reference>
<dbReference type="InterPro" id="IPR036875">
    <property type="entry name" value="Znf_CCHC_sf"/>
</dbReference>
<keyword evidence="4" id="KW-1185">Reference proteome</keyword>
<evidence type="ECO:0000313" key="4">
    <source>
        <dbReference type="Proteomes" id="UP001415857"/>
    </source>
</evidence>
<organism evidence="3 4">
    <name type="scientific">Liquidambar formosana</name>
    <name type="common">Formosan gum</name>
    <dbReference type="NCBI Taxonomy" id="63359"/>
    <lineage>
        <taxon>Eukaryota</taxon>
        <taxon>Viridiplantae</taxon>
        <taxon>Streptophyta</taxon>
        <taxon>Embryophyta</taxon>
        <taxon>Tracheophyta</taxon>
        <taxon>Spermatophyta</taxon>
        <taxon>Magnoliopsida</taxon>
        <taxon>eudicotyledons</taxon>
        <taxon>Gunneridae</taxon>
        <taxon>Pentapetalae</taxon>
        <taxon>Saxifragales</taxon>
        <taxon>Altingiaceae</taxon>
        <taxon>Liquidambar</taxon>
    </lineage>
</organism>
<dbReference type="AlphaFoldDB" id="A0AAP0S3Q6"/>
<feature type="compositionally biased region" description="Polar residues" evidence="1">
    <location>
        <begin position="169"/>
        <end position="182"/>
    </location>
</feature>
<dbReference type="GO" id="GO:0008270">
    <property type="term" value="F:zinc ion binding"/>
    <property type="evidence" value="ECO:0007669"/>
    <property type="project" value="InterPro"/>
</dbReference>
<keyword evidence="2" id="KW-0812">Transmembrane</keyword>
<gene>
    <name evidence="3" type="ORF">L1049_008063</name>
</gene>
<evidence type="ECO:0008006" key="5">
    <source>
        <dbReference type="Google" id="ProtNLM"/>
    </source>
</evidence>
<feature type="region of interest" description="Disordered" evidence="1">
    <location>
        <begin position="165"/>
        <end position="208"/>
    </location>
</feature>
<evidence type="ECO:0000256" key="2">
    <source>
        <dbReference type="SAM" id="Phobius"/>
    </source>
</evidence>
<feature type="compositionally biased region" description="Acidic residues" evidence="1">
    <location>
        <begin position="185"/>
        <end position="201"/>
    </location>
</feature>